<reference evidence="1" key="1">
    <citation type="submission" date="2020-05" db="EMBL/GenBank/DDBJ databases">
        <authorList>
            <person name="Chiriac C."/>
            <person name="Salcher M."/>
            <person name="Ghai R."/>
            <person name="Kavagutti S V."/>
        </authorList>
    </citation>
    <scope>NUCLEOTIDE SEQUENCE</scope>
</reference>
<organism evidence="1">
    <name type="scientific">freshwater metagenome</name>
    <dbReference type="NCBI Taxonomy" id="449393"/>
    <lineage>
        <taxon>unclassified sequences</taxon>
        <taxon>metagenomes</taxon>
        <taxon>ecological metagenomes</taxon>
    </lineage>
</organism>
<proteinExistence type="predicted"/>
<protein>
    <submittedName>
        <fullName evidence="1">Unannotated protein</fullName>
    </submittedName>
</protein>
<dbReference type="AlphaFoldDB" id="A0A6J6WQW8"/>
<evidence type="ECO:0000313" key="1">
    <source>
        <dbReference type="EMBL" id="CAB4785836.1"/>
    </source>
</evidence>
<gene>
    <name evidence="1" type="ORF">UFOPK2975_00207</name>
</gene>
<accession>A0A6J6WQW8</accession>
<name>A0A6J6WQW8_9ZZZZ</name>
<sequence length="78" mass="8080">MNSHKQNPAELLADPARVTVSVSQAAAILGVAKSTAHNTYKTTGFLCSGVPVLRVGKRCVVSVAHLRSALGLDDLVPA</sequence>
<dbReference type="EMBL" id="CAFAAG010000007">
    <property type="protein sequence ID" value="CAB4785836.1"/>
    <property type="molecule type" value="Genomic_DNA"/>
</dbReference>